<dbReference type="EMBL" id="SRSC01000004">
    <property type="protein sequence ID" value="TGU70544.1"/>
    <property type="molecule type" value="Genomic_DNA"/>
</dbReference>
<dbReference type="Pfam" id="PF11387">
    <property type="entry name" value="DUF2795"/>
    <property type="match status" value="1"/>
</dbReference>
<evidence type="ECO:0000256" key="1">
    <source>
        <dbReference type="SAM" id="MobiDB-lite"/>
    </source>
</evidence>
<proteinExistence type="predicted"/>
<dbReference type="RefSeq" id="WP_135871674.1">
    <property type="nucleotide sequence ID" value="NZ_SRSC01000004.1"/>
</dbReference>
<keyword evidence="3" id="KW-1185">Reference proteome</keyword>
<reference evidence="2 3" key="1">
    <citation type="submission" date="2019-04" db="EMBL/GenBank/DDBJ databases">
        <title>Geobacter oryzae sp. nov., ferric-reducing bacteria isolated from paddy soil.</title>
        <authorList>
            <person name="Xu Z."/>
            <person name="Masuda Y."/>
            <person name="Itoh H."/>
            <person name="Senoo K."/>
        </authorList>
    </citation>
    <scope>NUCLEOTIDE SEQUENCE [LARGE SCALE GENOMIC DNA]</scope>
    <source>
        <strain evidence="2 3">Red111</strain>
    </source>
</reference>
<feature type="compositionally biased region" description="Low complexity" evidence="1">
    <location>
        <begin position="71"/>
        <end position="86"/>
    </location>
</feature>
<name>A0A4S1CB38_9BACT</name>
<dbReference type="InterPro" id="IPR021527">
    <property type="entry name" value="DUF2795"/>
</dbReference>
<comment type="caution">
    <text evidence="2">The sequence shown here is derived from an EMBL/GenBank/DDBJ whole genome shotgun (WGS) entry which is preliminary data.</text>
</comment>
<dbReference type="Proteomes" id="UP000306416">
    <property type="component" value="Unassembled WGS sequence"/>
</dbReference>
<dbReference type="AlphaFoldDB" id="A0A4S1CB38"/>
<evidence type="ECO:0000313" key="3">
    <source>
        <dbReference type="Proteomes" id="UP000306416"/>
    </source>
</evidence>
<protein>
    <submittedName>
        <fullName evidence="2">DUF2795 domain-containing protein</fullName>
    </submittedName>
</protein>
<gene>
    <name evidence="2" type="ORF">E4633_16205</name>
</gene>
<accession>A0A4S1CB38</accession>
<organism evidence="2 3">
    <name type="scientific">Geomonas terrae</name>
    <dbReference type="NCBI Taxonomy" id="2562681"/>
    <lineage>
        <taxon>Bacteria</taxon>
        <taxon>Pseudomonadati</taxon>
        <taxon>Thermodesulfobacteriota</taxon>
        <taxon>Desulfuromonadia</taxon>
        <taxon>Geobacterales</taxon>
        <taxon>Geobacteraceae</taxon>
        <taxon>Geomonas</taxon>
    </lineage>
</organism>
<sequence>MATRGTGHSPANVTKHLKGIDFPAEKQELLKHAQHMKAEKVVLDEIQKMEEREYDSMADVMKSFGKEQGSEESSSRSNRSRQQTSGQAGQGKSHSRSSHH</sequence>
<evidence type="ECO:0000313" key="2">
    <source>
        <dbReference type="EMBL" id="TGU70544.1"/>
    </source>
</evidence>
<feature type="region of interest" description="Disordered" evidence="1">
    <location>
        <begin position="57"/>
        <end position="100"/>
    </location>
</feature>